<dbReference type="AlphaFoldDB" id="A0A1Q8EST9"/>
<organism evidence="3 4">
    <name type="scientific">Pseudomonas chlororaphis</name>
    <dbReference type="NCBI Taxonomy" id="587753"/>
    <lineage>
        <taxon>Bacteria</taxon>
        <taxon>Pseudomonadati</taxon>
        <taxon>Pseudomonadota</taxon>
        <taxon>Gammaproteobacteria</taxon>
        <taxon>Pseudomonadales</taxon>
        <taxon>Pseudomonadaceae</taxon>
        <taxon>Pseudomonas</taxon>
    </lineage>
</organism>
<keyword evidence="1" id="KW-0472">Membrane</keyword>
<dbReference type="PANTHER" id="PTHR43685">
    <property type="entry name" value="GLYCOSYLTRANSFERASE"/>
    <property type="match status" value="1"/>
</dbReference>
<dbReference type="InterPro" id="IPR050834">
    <property type="entry name" value="Glycosyltransf_2"/>
</dbReference>
<gene>
    <name evidence="3" type="ORF">BTN82_07560</name>
</gene>
<keyword evidence="3" id="KW-0808">Transferase</keyword>
<dbReference type="Gene3D" id="3.40.50.2000">
    <property type="entry name" value="Glycogen Phosphorylase B"/>
    <property type="match status" value="1"/>
</dbReference>
<protein>
    <submittedName>
        <fullName evidence="3">Glycosyl transferase family 2</fullName>
    </submittedName>
</protein>
<dbReference type="SUPFAM" id="SSF53448">
    <property type="entry name" value="Nucleotide-diphospho-sugar transferases"/>
    <property type="match status" value="3"/>
</dbReference>
<proteinExistence type="predicted"/>
<dbReference type="InterPro" id="IPR029044">
    <property type="entry name" value="Nucleotide-diphossugar_trans"/>
</dbReference>
<dbReference type="Proteomes" id="UP000185578">
    <property type="component" value="Unassembled WGS sequence"/>
</dbReference>
<keyword evidence="1" id="KW-1003">Cell membrane</keyword>
<dbReference type="PANTHER" id="PTHR43685:SF2">
    <property type="entry name" value="GLYCOSYLTRANSFERASE 2-LIKE DOMAIN-CONTAINING PROTEIN"/>
    <property type="match status" value="1"/>
</dbReference>
<name>A0A1Q8EST9_9PSED</name>
<evidence type="ECO:0000256" key="1">
    <source>
        <dbReference type="ARBA" id="ARBA00022519"/>
    </source>
</evidence>
<comment type="caution">
    <text evidence="3">The sequence shown here is derived from an EMBL/GenBank/DDBJ whole genome shotgun (WGS) entry which is preliminary data.</text>
</comment>
<dbReference type="EMBL" id="MSCT01000008">
    <property type="protein sequence ID" value="OLF54854.1"/>
    <property type="molecule type" value="Genomic_DNA"/>
</dbReference>
<evidence type="ECO:0000313" key="4">
    <source>
        <dbReference type="Proteomes" id="UP000185578"/>
    </source>
</evidence>
<dbReference type="OrthoDB" id="9179784at2"/>
<reference evidence="3 4" key="1">
    <citation type="submission" date="2016-12" db="EMBL/GenBank/DDBJ databases">
        <authorList>
            <person name="Song W.-J."/>
            <person name="Kurnit D.M."/>
        </authorList>
    </citation>
    <scope>NUCLEOTIDE SEQUENCE [LARGE SCALE GENOMIC DNA]</scope>
    <source>
        <strain evidence="3 4">PCL1601</strain>
    </source>
</reference>
<dbReference type="Pfam" id="PF00535">
    <property type="entry name" value="Glycos_transf_2"/>
    <property type="match status" value="2"/>
</dbReference>
<feature type="domain" description="Glycosyltransferase 2-like" evidence="2">
    <location>
        <begin position="590"/>
        <end position="699"/>
    </location>
</feature>
<evidence type="ECO:0000259" key="2">
    <source>
        <dbReference type="Pfam" id="PF00535"/>
    </source>
</evidence>
<feature type="domain" description="Glycosyltransferase 2-like" evidence="2">
    <location>
        <begin position="8"/>
        <end position="182"/>
    </location>
</feature>
<sequence>MKSAPLVSIAIAAFNPRFFSAALHSALDQTYANLEIVVCDDCRTDEIQQLVDEARSVYPAANLRYVRNPRRLGFQQNILRCFEESTGDYIKFLCDDDQLVADCVARQAQVLDTQEDVLLVVSKHHFVDADNYVLPIRMENVGLTQFDALFKGQDLLANFEKAPRNILGGFSCALMRRADIEALLPALTQAEGGFVAVLDFALFVCLLRRGSLVELSALGSFERLYPERLSHRPETVSAAIVEWGWLEQMLAQRSGDQAPAQGWVRYLALADVTGPEPHAWEEINLYALMAGRQGIIQTQVGTDTESYADLYAQWLQCRRFSPAQQQLLSRQMNQWAKRPQIMLLVIDAEADHSAVDLTLDSIAAQDYPAQVLLLSSGQRAVDSRIRQVALRGDWPAQLNELLPGQDGADWIYLLRAGDRLRDTALQLLAERIACTQGAACIYSDEGALVDEKSLEPIFKPDFNLDLLRAYPYVGRTLAFDCQAVLSLGGFDARLGELAPHDLIWRLVESQGPQVIEHIAEVQVESSLSFAQWLSLPQVVEQNPCLLGAHLRRIGVEHRLHEGDGLQLIPRIEYLHASRPLVSILIGVSDDLPALERCINSLIGHTAYSRYEIVIVDNASANPEIRHWLQAMAELGSDTLRIFLREHSGNEAQLMNFAAQQARGDYLLVFSPYCIVRDADWLDELLNHGQRPEVGIVGPRTLNLQGNVIDAGLILGLGGLAGRAFVNEPVTSGGYMQRMQVVQDWSAVSGHCLLVRAQVFAEAGGFDESVETQGINSLELCLRVGKDGYLVVSTPHAAVVLAPSQEPRRQEGWEQRLEQEQEAFYKRWLPKVARDPAYNRNLNLQGSSFGLMPGARSGWNPLCGRPVPSILGLALNNSAIGHYRISQPLIELQAAQRIVGNVSYDMPSIIDVERLQPDVIVFQGRYNTSKFGDIAQVRHYSNARRIYELDDYVAHIPERNEHARNMPDNIEDLLRRGIAQCDRVVVSTLALANALDDMHQDIRVVPNMLAPHLWNSIRSQRRTSLKPRIGWGGGTSHRGDLELIADVIKELANEVEWVFFGMCPEVLKPYVHEYHPGVSLAHYPAKLASLNLDLALAPLEFHVFNDCKSNLRLLEYGACGYPVICSDTEAYRGHLPCTRVLGNSAHEWLQAIRMHLADPQASYRMGDELREVVLRDFMLRGDNLQYWADGWLAD</sequence>
<evidence type="ECO:0000313" key="3">
    <source>
        <dbReference type="EMBL" id="OLF54854.1"/>
    </source>
</evidence>
<dbReference type="InterPro" id="IPR001173">
    <property type="entry name" value="Glyco_trans_2-like"/>
</dbReference>
<accession>A0A1Q8EST9</accession>
<keyword evidence="1" id="KW-0997">Cell inner membrane</keyword>
<dbReference type="RefSeq" id="WP_075118537.1">
    <property type="nucleotide sequence ID" value="NZ_MSCT01000008.1"/>
</dbReference>
<dbReference type="SUPFAM" id="SSF53756">
    <property type="entry name" value="UDP-Glycosyltransferase/glycogen phosphorylase"/>
    <property type="match status" value="1"/>
</dbReference>
<dbReference type="Gene3D" id="3.90.550.10">
    <property type="entry name" value="Spore Coat Polysaccharide Biosynthesis Protein SpsA, Chain A"/>
    <property type="match status" value="3"/>
</dbReference>
<dbReference type="GO" id="GO:0016740">
    <property type="term" value="F:transferase activity"/>
    <property type="evidence" value="ECO:0007669"/>
    <property type="project" value="UniProtKB-KW"/>
</dbReference>